<organism evidence="1 2">
    <name type="scientific">Botryotinia fuckeliana (strain B05.10)</name>
    <name type="common">Noble rot fungus</name>
    <name type="synonym">Botrytis cinerea</name>
    <dbReference type="NCBI Taxonomy" id="332648"/>
    <lineage>
        <taxon>Eukaryota</taxon>
        <taxon>Fungi</taxon>
        <taxon>Dikarya</taxon>
        <taxon>Ascomycota</taxon>
        <taxon>Pezizomycotina</taxon>
        <taxon>Leotiomycetes</taxon>
        <taxon>Helotiales</taxon>
        <taxon>Sclerotiniaceae</taxon>
        <taxon>Botrytis</taxon>
    </lineage>
</organism>
<dbReference type="GeneID" id="5427980"/>
<reference evidence="1 2" key="3">
    <citation type="journal article" date="2017" name="Mol. Plant Pathol.">
        <title>A gapless genome sequence of the fungus Botrytis cinerea.</title>
        <authorList>
            <person name="Van Kan J.A."/>
            <person name="Stassen J.H."/>
            <person name="Mosbach A."/>
            <person name="Van Der Lee T.A."/>
            <person name="Faino L."/>
            <person name="Farmer A.D."/>
            <person name="Papasotiriou D.G."/>
            <person name="Zhou S."/>
            <person name="Seidl M.F."/>
            <person name="Cottam E."/>
            <person name="Edel D."/>
            <person name="Hahn M."/>
            <person name="Schwartz D.C."/>
            <person name="Dietrich R.A."/>
            <person name="Widdison S."/>
            <person name="Scalliet G."/>
        </authorList>
    </citation>
    <scope>NUCLEOTIDE SEQUENCE [LARGE SCALE GENOMIC DNA]</scope>
    <source>
        <strain evidence="1 2">B05.10</strain>
    </source>
</reference>
<dbReference type="RefSeq" id="XP_024552423.1">
    <property type="nucleotide sequence ID" value="XM_024696610.1"/>
</dbReference>
<evidence type="ECO:0000313" key="1">
    <source>
        <dbReference type="EMBL" id="ATZ56192.1"/>
    </source>
</evidence>
<name>A0A384K0A1_BOTFB</name>
<gene>
    <name evidence="1" type="ORF">BCIN_13g00410</name>
</gene>
<keyword evidence="2" id="KW-1185">Reference proteome</keyword>
<dbReference type="Proteomes" id="UP000001798">
    <property type="component" value="Chromosome 13"/>
</dbReference>
<dbReference type="OrthoDB" id="5194044at2759"/>
<reference evidence="1 2" key="2">
    <citation type="journal article" date="2012" name="Eukaryot. Cell">
        <title>Genome update of Botrytis cinerea strains B05.10 and T4.</title>
        <authorList>
            <person name="Staats M."/>
            <person name="van Kan J.A."/>
        </authorList>
    </citation>
    <scope>NUCLEOTIDE SEQUENCE [LARGE SCALE GENOMIC DNA]</scope>
    <source>
        <strain evidence="1 2">B05.10</strain>
    </source>
</reference>
<protein>
    <submittedName>
        <fullName evidence="1">Uncharacterized protein</fullName>
    </submittedName>
</protein>
<reference evidence="1 2" key="1">
    <citation type="journal article" date="2011" name="PLoS Genet.">
        <title>Genomic analysis of the necrotrophic fungal pathogens Sclerotinia sclerotiorum and Botrytis cinerea.</title>
        <authorList>
            <person name="Amselem J."/>
            <person name="Cuomo C.A."/>
            <person name="van Kan J.A."/>
            <person name="Viaud M."/>
            <person name="Benito E.P."/>
            <person name="Couloux A."/>
            <person name="Coutinho P.M."/>
            <person name="de Vries R.P."/>
            <person name="Dyer P.S."/>
            <person name="Fillinger S."/>
            <person name="Fournier E."/>
            <person name="Gout L."/>
            <person name="Hahn M."/>
            <person name="Kohn L."/>
            <person name="Lapalu N."/>
            <person name="Plummer K.M."/>
            <person name="Pradier J.M."/>
            <person name="Quevillon E."/>
            <person name="Sharon A."/>
            <person name="Simon A."/>
            <person name="ten Have A."/>
            <person name="Tudzynski B."/>
            <person name="Tudzynski P."/>
            <person name="Wincker P."/>
            <person name="Andrew M."/>
            <person name="Anthouard V."/>
            <person name="Beever R.E."/>
            <person name="Beffa R."/>
            <person name="Benoit I."/>
            <person name="Bouzid O."/>
            <person name="Brault B."/>
            <person name="Chen Z."/>
            <person name="Choquer M."/>
            <person name="Collemare J."/>
            <person name="Cotton P."/>
            <person name="Danchin E.G."/>
            <person name="Da Silva C."/>
            <person name="Gautier A."/>
            <person name="Giraud C."/>
            <person name="Giraud T."/>
            <person name="Gonzalez C."/>
            <person name="Grossetete S."/>
            <person name="Guldener U."/>
            <person name="Henrissat B."/>
            <person name="Howlett B.J."/>
            <person name="Kodira C."/>
            <person name="Kretschmer M."/>
            <person name="Lappartient A."/>
            <person name="Leroch M."/>
            <person name="Levis C."/>
            <person name="Mauceli E."/>
            <person name="Neuveglise C."/>
            <person name="Oeser B."/>
            <person name="Pearson M."/>
            <person name="Poulain J."/>
            <person name="Poussereau N."/>
            <person name="Quesneville H."/>
            <person name="Rascle C."/>
            <person name="Schumacher J."/>
            <person name="Segurens B."/>
            <person name="Sexton A."/>
            <person name="Silva E."/>
            <person name="Sirven C."/>
            <person name="Soanes D.M."/>
            <person name="Talbot N.J."/>
            <person name="Templeton M."/>
            <person name="Yandava C."/>
            <person name="Yarden O."/>
            <person name="Zeng Q."/>
            <person name="Rollins J.A."/>
            <person name="Lebrun M.H."/>
            <person name="Dickman M."/>
        </authorList>
    </citation>
    <scope>NUCLEOTIDE SEQUENCE [LARGE SCALE GENOMIC DNA]</scope>
    <source>
        <strain evidence="1 2">B05.10</strain>
    </source>
</reference>
<evidence type="ECO:0000313" key="2">
    <source>
        <dbReference type="Proteomes" id="UP000001798"/>
    </source>
</evidence>
<dbReference type="EMBL" id="CP009817">
    <property type="protein sequence ID" value="ATZ56192.1"/>
    <property type="molecule type" value="Genomic_DNA"/>
</dbReference>
<accession>A0A384K0A1</accession>
<dbReference type="VEuPathDB" id="FungiDB:Bcin13g00410"/>
<sequence length="232" mass="26177">MNATPRELISISQLLRDIGIHYINFTTNKVISILQSIQTTMTEIPVQNFQPQVPDTTAGPHEHTYIPRADGAIIVNGVVYVRETKTPIPVVPTPAMPSVQSPNLQQFYAFAAAQQQHVYPQPAFQPYPYNPYLQFAGNNQQVPFGAGYVPQPAMNTYGATGSEIQLQQMQIPEASKKQDMKPSDDDPFRMYWVRELDDTWTQRNRLTIDSGDIGEIRWYVTDGVFYAARLPA</sequence>
<dbReference type="AlphaFoldDB" id="A0A384K0A1"/>
<dbReference type="KEGG" id="bfu:BCIN_13g00410"/>
<proteinExistence type="predicted"/>